<protein>
    <recommendedName>
        <fullName evidence="10">Small ribosomal subunit biogenesis GTPase RsgA</fullName>
        <ecNumber evidence="10">3.6.1.-</ecNumber>
    </recommendedName>
</protein>
<feature type="binding site" evidence="10">
    <location>
        <begin position="136"/>
        <end position="139"/>
    </location>
    <ligand>
        <name>GTP</name>
        <dbReference type="ChEBI" id="CHEBI:37565"/>
    </ligand>
</feature>
<keyword evidence="9 10" id="KW-0342">GTP-binding</keyword>
<dbReference type="RefSeq" id="WP_023403488.1">
    <property type="nucleotide sequence ID" value="NZ_BAUJ01000015.1"/>
</dbReference>
<comment type="cofactor">
    <cofactor evidence="10">
        <name>Zn(2+)</name>
        <dbReference type="ChEBI" id="CHEBI:29105"/>
    </cofactor>
    <text evidence="10">Binds 1 zinc ion per subunit.</text>
</comment>
<dbReference type="SUPFAM" id="SSF52540">
    <property type="entry name" value="P-loop containing nucleoside triphosphate hydrolases"/>
    <property type="match status" value="1"/>
</dbReference>
<evidence type="ECO:0000256" key="11">
    <source>
        <dbReference type="SAM" id="MobiDB-lite"/>
    </source>
</evidence>
<comment type="function">
    <text evidence="10">One of several proteins that assist in the late maturation steps of the functional core of the 30S ribosomal subunit. Helps release RbfA from mature subunits. May play a role in the assembly of ribosomal proteins into the subunit. Circularly permuted GTPase that catalyzes slow GTP hydrolysis, GTPase activity is stimulated by the 30S ribosomal subunit.</text>
</comment>
<feature type="binding site" evidence="10">
    <location>
        <begin position="188"/>
        <end position="196"/>
    </location>
    <ligand>
        <name>GTP</name>
        <dbReference type="ChEBI" id="CHEBI:37565"/>
    </ligand>
</feature>
<comment type="caution">
    <text evidence="14">The sequence shown here is derived from an EMBL/GenBank/DDBJ whole genome shotgun (WGS) entry which is preliminary data.</text>
</comment>
<dbReference type="CDD" id="cd01854">
    <property type="entry name" value="YjeQ_EngC"/>
    <property type="match status" value="1"/>
</dbReference>
<comment type="similarity">
    <text evidence="10">Belongs to the TRAFAC class YlqF/YawG GTPase family. RsgA subfamily.</text>
</comment>
<evidence type="ECO:0000256" key="4">
    <source>
        <dbReference type="ARBA" id="ARBA00022730"/>
    </source>
</evidence>
<dbReference type="PROSITE" id="PS50936">
    <property type="entry name" value="ENGC_GTPASE"/>
    <property type="match status" value="1"/>
</dbReference>
<dbReference type="HAMAP" id="MF_01820">
    <property type="entry name" value="GTPase_RsgA"/>
    <property type="match status" value="1"/>
</dbReference>
<keyword evidence="4 10" id="KW-0699">rRNA-binding</keyword>
<keyword evidence="2 10" id="KW-0690">Ribosome biogenesis</keyword>
<evidence type="ECO:0000256" key="3">
    <source>
        <dbReference type="ARBA" id="ARBA00022723"/>
    </source>
</evidence>
<reference evidence="14 15" key="2">
    <citation type="submission" date="2013-11" db="EMBL/GenBank/DDBJ databases">
        <title>Whole genome shotgun sequence of Vibrio halioticoli NBRC 102217.</title>
        <authorList>
            <person name="Isaki S."/>
            <person name="Kimura A."/>
            <person name="Ohji S."/>
            <person name="Hosoyama A."/>
            <person name="Fujita N."/>
            <person name="Hashimoto M."/>
            <person name="Hosoyama Y."/>
            <person name="Yamazoe A."/>
        </authorList>
    </citation>
    <scope>NUCLEOTIDE SEQUENCE [LARGE SCALE GENOMIC DNA]</scope>
    <source>
        <strain evidence="14 15">NBRC 102217</strain>
    </source>
</reference>
<evidence type="ECO:0000256" key="5">
    <source>
        <dbReference type="ARBA" id="ARBA00022741"/>
    </source>
</evidence>
<dbReference type="PANTHER" id="PTHR32120">
    <property type="entry name" value="SMALL RIBOSOMAL SUBUNIT BIOGENESIS GTPASE RSGA"/>
    <property type="match status" value="1"/>
</dbReference>
<feature type="domain" description="EngC GTPase" evidence="12">
    <location>
        <begin position="97"/>
        <end position="244"/>
    </location>
</feature>
<dbReference type="GO" id="GO:0005525">
    <property type="term" value="F:GTP binding"/>
    <property type="evidence" value="ECO:0007669"/>
    <property type="project" value="UniProtKB-UniRule"/>
</dbReference>
<sequence>MNLQHLGWQPFFQQQLTLDDYEQAIVARVSAHHRSGYQLLTESEEVSLPMHDSLPAMTVGDWVLLDHQLQFQRCLERSSLFSRKAAGSKLAEQKIAANIDTVFIVMSLNDDFNLSRVERYLALTNEAQVEAVIVLTKADLCPDAQSLKQQVQSLDPMLLIETVNALDYDSVKALTPWCKTGKTVAFLGSSGVGKSTLVNTLLQEQTQQTGAIREDDSKGRHTTTGRTIHTMPSGGVLLDTPGMRELQLANVSQGLSETFAEIEELATQCRFSDCSHQNEPGCAIQKALQADQLDERRLNNYLKLQREQARNSASLAQLRSQDKQLGKMIRSVQNENRSRKNK</sequence>
<dbReference type="EC" id="3.6.1.-" evidence="10"/>
<dbReference type="Gene3D" id="1.10.40.50">
    <property type="entry name" value="Probable gtpase engc, domain 3"/>
    <property type="match status" value="1"/>
</dbReference>
<dbReference type="InterPro" id="IPR027417">
    <property type="entry name" value="P-loop_NTPase"/>
</dbReference>
<reference evidence="14 15" key="1">
    <citation type="submission" date="2013-10" db="EMBL/GenBank/DDBJ databases">
        <authorList>
            <person name="Ichikawa N."/>
            <person name="Kimura A."/>
            <person name="Ohji S."/>
            <person name="Hosoyama A."/>
            <person name="Fujita N."/>
        </authorList>
    </citation>
    <scope>NUCLEOTIDE SEQUENCE [LARGE SCALE GENOMIC DNA]</scope>
    <source>
        <strain evidence="14 15">NBRC 102217</strain>
    </source>
</reference>
<evidence type="ECO:0000313" key="15">
    <source>
        <dbReference type="Proteomes" id="UP000017800"/>
    </source>
</evidence>
<evidence type="ECO:0000256" key="9">
    <source>
        <dbReference type="ARBA" id="ARBA00023134"/>
    </source>
</evidence>
<dbReference type="GO" id="GO:0019843">
    <property type="term" value="F:rRNA binding"/>
    <property type="evidence" value="ECO:0007669"/>
    <property type="project" value="UniProtKB-KW"/>
</dbReference>
<evidence type="ECO:0000256" key="1">
    <source>
        <dbReference type="ARBA" id="ARBA00022490"/>
    </source>
</evidence>
<organism evidence="14 15">
    <name type="scientific">Vibrio halioticoli NBRC 102217</name>
    <dbReference type="NCBI Taxonomy" id="1219072"/>
    <lineage>
        <taxon>Bacteria</taxon>
        <taxon>Pseudomonadati</taxon>
        <taxon>Pseudomonadota</taxon>
        <taxon>Gammaproteobacteria</taxon>
        <taxon>Vibrionales</taxon>
        <taxon>Vibrionaceae</taxon>
        <taxon>Vibrio</taxon>
    </lineage>
</organism>
<evidence type="ECO:0000256" key="8">
    <source>
        <dbReference type="ARBA" id="ARBA00022884"/>
    </source>
</evidence>
<dbReference type="NCBIfam" id="TIGR00157">
    <property type="entry name" value="ribosome small subunit-dependent GTPase A"/>
    <property type="match status" value="1"/>
</dbReference>
<dbReference type="Pfam" id="PF03193">
    <property type="entry name" value="RsgA_GTPase"/>
    <property type="match status" value="1"/>
</dbReference>
<evidence type="ECO:0000256" key="10">
    <source>
        <dbReference type="HAMAP-Rule" id="MF_01820"/>
    </source>
</evidence>
<feature type="binding site" evidence="10">
    <location>
        <position position="282"/>
    </location>
    <ligand>
        <name>Zn(2+)</name>
        <dbReference type="ChEBI" id="CHEBI:29105"/>
    </ligand>
</feature>
<keyword evidence="7 10" id="KW-0862">Zinc</keyword>
<evidence type="ECO:0000256" key="2">
    <source>
        <dbReference type="ARBA" id="ARBA00022517"/>
    </source>
</evidence>
<dbReference type="PROSITE" id="PS51721">
    <property type="entry name" value="G_CP"/>
    <property type="match status" value="1"/>
</dbReference>
<feature type="domain" description="CP-type G" evidence="13">
    <location>
        <begin position="88"/>
        <end position="246"/>
    </location>
</feature>
<dbReference type="OrthoDB" id="9809485at2"/>
<dbReference type="GO" id="GO:0005737">
    <property type="term" value="C:cytoplasm"/>
    <property type="evidence" value="ECO:0007669"/>
    <property type="project" value="UniProtKB-SubCell"/>
</dbReference>
<comment type="subunit">
    <text evidence="10">Monomer. Associates with 30S ribosomal subunit, binds 16S rRNA.</text>
</comment>
<evidence type="ECO:0000256" key="6">
    <source>
        <dbReference type="ARBA" id="ARBA00022801"/>
    </source>
</evidence>
<dbReference type="InterPro" id="IPR004881">
    <property type="entry name" value="Ribosome_biogen_GTPase_RsgA"/>
</dbReference>
<keyword evidence="8 10" id="KW-0694">RNA-binding</keyword>
<keyword evidence="5 10" id="KW-0547">Nucleotide-binding</keyword>
<dbReference type="Gene3D" id="3.40.50.300">
    <property type="entry name" value="P-loop containing nucleotide triphosphate hydrolases"/>
    <property type="match status" value="1"/>
</dbReference>
<dbReference type="Proteomes" id="UP000017800">
    <property type="component" value="Unassembled WGS sequence"/>
</dbReference>
<keyword evidence="6 10" id="KW-0378">Hydrolase</keyword>
<evidence type="ECO:0000313" key="14">
    <source>
        <dbReference type="EMBL" id="GAD89116.1"/>
    </source>
</evidence>
<evidence type="ECO:0000259" key="12">
    <source>
        <dbReference type="PROSITE" id="PS50936"/>
    </source>
</evidence>
<keyword evidence="3 10" id="KW-0479">Metal-binding</keyword>
<evidence type="ECO:0000259" key="13">
    <source>
        <dbReference type="PROSITE" id="PS51721"/>
    </source>
</evidence>
<dbReference type="GO" id="GO:0003924">
    <property type="term" value="F:GTPase activity"/>
    <property type="evidence" value="ECO:0007669"/>
    <property type="project" value="UniProtKB-UniRule"/>
</dbReference>
<proteinExistence type="inferred from homology"/>
<name>V5FGV9_9VIBR</name>
<dbReference type="GO" id="GO:0046872">
    <property type="term" value="F:metal ion binding"/>
    <property type="evidence" value="ECO:0007669"/>
    <property type="project" value="UniProtKB-KW"/>
</dbReference>
<dbReference type="GO" id="GO:0042274">
    <property type="term" value="P:ribosomal small subunit biogenesis"/>
    <property type="evidence" value="ECO:0007669"/>
    <property type="project" value="UniProtKB-UniRule"/>
</dbReference>
<dbReference type="eggNOG" id="COG1162">
    <property type="taxonomic scope" value="Bacteria"/>
</dbReference>
<dbReference type="InterPro" id="IPR010914">
    <property type="entry name" value="RsgA_GTPase_dom"/>
</dbReference>
<dbReference type="EMBL" id="BAUJ01000015">
    <property type="protein sequence ID" value="GAD89116.1"/>
    <property type="molecule type" value="Genomic_DNA"/>
</dbReference>
<keyword evidence="15" id="KW-1185">Reference proteome</keyword>
<gene>
    <name evidence="10 14" type="primary">rsgA</name>
    <name evidence="14" type="ORF">VHA01S_015_00120</name>
</gene>
<evidence type="ECO:0000256" key="7">
    <source>
        <dbReference type="ARBA" id="ARBA00022833"/>
    </source>
</evidence>
<feature type="binding site" evidence="10">
    <location>
        <position position="276"/>
    </location>
    <ligand>
        <name>Zn(2+)</name>
        <dbReference type="ChEBI" id="CHEBI:29105"/>
    </ligand>
</feature>
<comment type="subcellular location">
    <subcellularLocation>
        <location evidence="10">Cytoplasm</location>
    </subcellularLocation>
</comment>
<dbReference type="PANTHER" id="PTHR32120:SF10">
    <property type="entry name" value="SMALL RIBOSOMAL SUBUNIT BIOGENESIS GTPASE RSGA"/>
    <property type="match status" value="1"/>
</dbReference>
<feature type="binding site" evidence="10">
    <location>
        <position position="274"/>
    </location>
    <ligand>
        <name>Zn(2+)</name>
        <dbReference type="ChEBI" id="CHEBI:29105"/>
    </ligand>
</feature>
<feature type="binding site" evidence="10">
    <location>
        <position position="269"/>
    </location>
    <ligand>
        <name>Zn(2+)</name>
        <dbReference type="ChEBI" id="CHEBI:29105"/>
    </ligand>
</feature>
<accession>V5FGV9</accession>
<dbReference type="InterPro" id="IPR030378">
    <property type="entry name" value="G_CP_dom"/>
</dbReference>
<keyword evidence="1 10" id="KW-0963">Cytoplasm</keyword>
<feature type="region of interest" description="Disordered" evidence="11">
    <location>
        <begin position="206"/>
        <end position="225"/>
    </location>
</feature>
<dbReference type="AlphaFoldDB" id="V5FGV9"/>